<accession>A0A1G7BPL6</accession>
<name>A0A1G7BPL6_9FLAO</name>
<evidence type="ECO:0000313" key="1">
    <source>
        <dbReference type="EMBL" id="SDE29068.1"/>
    </source>
</evidence>
<evidence type="ECO:0000313" key="2">
    <source>
        <dbReference type="Proteomes" id="UP000198517"/>
    </source>
</evidence>
<protein>
    <submittedName>
        <fullName evidence="1">Uncharacterized protein</fullName>
    </submittedName>
</protein>
<dbReference type="EMBL" id="FNAS01000006">
    <property type="protein sequence ID" value="SDE29068.1"/>
    <property type="molecule type" value="Genomic_DNA"/>
</dbReference>
<dbReference type="RefSeq" id="WP_092736351.1">
    <property type="nucleotide sequence ID" value="NZ_FNAS01000006.1"/>
</dbReference>
<dbReference type="STRING" id="1071918.SAMN05421544_10676"/>
<dbReference type="Proteomes" id="UP000198517">
    <property type="component" value="Unassembled WGS sequence"/>
</dbReference>
<organism evidence="1 2">
    <name type="scientific">Riemerella columbipharyngis</name>
    <dbReference type="NCBI Taxonomy" id="1071918"/>
    <lineage>
        <taxon>Bacteria</taxon>
        <taxon>Pseudomonadati</taxon>
        <taxon>Bacteroidota</taxon>
        <taxon>Flavobacteriia</taxon>
        <taxon>Flavobacteriales</taxon>
        <taxon>Weeksellaceae</taxon>
        <taxon>Riemerella</taxon>
    </lineage>
</organism>
<dbReference type="OrthoDB" id="1450081at2"/>
<sequence length="69" mass="8172">MVTDSDLLRKEIERYNEFNNTNFEIIEIAEEIEAEFCKIKTTADESHIFKLGFGLARCEEELRQEDKID</sequence>
<reference evidence="1 2" key="1">
    <citation type="submission" date="2016-10" db="EMBL/GenBank/DDBJ databases">
        <authorList>
            <person name="de Groot N.N."/>
        </authorList>
    </citation>
    <scope>NUCLEOTIDE SEQUENCE [LARGE SCALE GENOMIC DNA]</scope>
    <source>
        <strain evidence="1 2">DSM 24015</strain>
    </source>
</reference>
<dbReference type="AlphaFoldDB" id="A0A1G7BPL6"/>
<proteinExistence type="predicted"/>
<keyword evidence="2" id="KW-1185">Reference proteome</keyword>
<gene>
    <name evidence="1" type="ORF">SAMN05421544_10676</name>
</gene>